<dbReference type="PRINTS" id="PR00081">
    <property type="entry name" value="GDHRDH"/>
</dbReference>
<comment type="similarity">
    <text evidence="1">Belongs to the short-chain dehydrogenases/reductases (SDR) family.</text>
</comment>
<sequence length="253" mass="25545">MSLHPEALAGKTILVTGASSGLGRASAQAAAAVGARVIAAGRDAERLDQTLASLAGEGHVSLIQDLSEGDAATDVVAKAAIEAGGLDGIFHAAGVEMVLPIRMTKDAKLDEVMGASFGSAFAVSRAAAKAKVMKDGGSIVVVSSVAAERGRAGMTAYAASKAAVEGLVRSLACELAPRRIRVNGLAAGAVETEMHQRISRGLTGEGLEAYRARHLLGFGRPEDVAAVAAFLLSPAAAWVTGAIWDVDGGYKAA</sequence>
<organism evidence="4 5">
    <name type="scientific">Caulobacter hibisci</name>
    <dbReference type="NCBI Taxonomy" id="2035993"/>
    <lineage>
        <taxon>Bacteria</taxon>
        <taxon>Pseudomonadati</taxon>
        <taxon>Pseudomonadota</taxon>
        <taxon>Alphaproteobacteria</taxon>
        <taxon>Caulobacterales</taxon>
        <taxon>Caulobacteraceae</taxon>
        <taxon>Caulobacter</taxon>
    </lineage>
</organism>
<dbReference type="SMART" id="SM00822">
    <property type="entry name" value="PKS_KR"/>
    <property type="match status" value="1"/>
</dbReference>
<reference evidence="4 5" key="1">
    <citation type="submission" date="2020-11" db="EMBL/GenBank/DDBJ databases">
        <title>genome sequence of strain KACC 18849.</title>
        <authorList>
            <person name="Gao J."/>
            <person name="Zhang X."/>
        </authorList>
    </citation>
    <scope>NUCLEOTIDE SEQUENCE [LARGE SCALE GENOMIC DNA]</scope>
    <source>
        <strain evidence="4 5">KACC 18849</strain>
    </source>
</reference>
<dbReference type="SUPFAM" id="SSF51735">
    <property type="entry name" value="NAD(P)-binding Rossmann-fold domains"/>
    <property type="match status" value="1"/>
</dbReference>
<dbReference type="InterPro" id="IPR036291">
    <property type="entry name" value="NAD(P)-bd_dom_sf"/>
</dbReference>
<dbReference type="Gene3D" id="3.40.50.720">
    <property type="entry name" value="NAD(P)-binding Rossmann-like Domain"/>
    <property type="match status" value="1"/>
</dbReference>
<dbReference type="EMBL" id="JADWOX010000010">
    <property type="protein sequence ID" value="MBI1684965.1"/>
    <property type="molecule type" value="Genomic_DNA"/>
</dbReference>
<dbReference type="PANTHER" id="PTHR43477">
    <property type="entry name" value="DIHYDROANTICAPSIN 7-DEHYDROGENASE"/>
    <property type="match status" value="1"/>
</dbReference>
<dbReference type="InterPro" id="IPR020904">
    <property type="entry name" value="Sc_DH/Rdtase_CS"/>
</dbReference>
<dbReference type="PRINTS" id="PR00080">
    <property type="entry name" value="SDRFAMILY"/>
</dbReference>
<proteinExistence type="inferred from homology"/>
<dbReference type="InterPro" id="IPR002347">
    <property type="entry name" value="SDR_fam"/>
</dbReference>
<dbReference type="InterPro" id="IPR057326">
    <property type="entry name" value="KR_dom"/>
</dbReference>
<dbReference type="Pfam" id="PF13561">
    <property type="entry name" value="adh_short_C2"/>
    <property type="match status" value="1"/>
</dbReference>
<evidence type="ECO:0000259" key="3">
    <source>
        <dbReference type="SMART" id="SM00822"/>
    </source>
</evidence>
<keyword evidence="5" id="KW-1185">Reference proteome</keyword>
<keyword evidence="2" id="KW-0560">Oxidoreductase</keyword>
<protein>
    <submittedName>
        <fullName evidence="4">SDR family oxidoreductase</fullName>
    </submittedName>
</protein>
<name>A0ABS0SZB0_9CAUL</name>
<evidence type="ECO:0000313" key="5">
    <source>
        <dbReference type="Proteomes" id="UP000639859"/>
    </source>
</evidence>
<dbReference type="InterPro" id="IPR051122">
    <property type="entry name" value="SDR_DHRS6-like"/>
</dbReference>
<evidence type="ECO:0000256" key="1">
    <source>
        <dbReference type="ARBA" id="ARBA00006484"/>
    </source>
</evidence>
<evidence type="ECO:0000256" key="2">
    <source>
        <dbReference type="ARBA" id="ARBA00023002"/>
    </source>
</evidence>
<evidence type="ECO:0000313" key="4">
    <source>
        <dbReference type="EMBL" id="MBI1684965.1"/>
    </source>
</evidence>
<dbReference type="CDD" id="cd05233">
    <property type="entry name" value="SDR_c"/>
    <property type="match status" value="1"/>
</dbReference>
<dbReference type="PANTHER" id="PTHR43477:SF1">
    <property type="entry name" value="DIHYDROANTICAPSIN 7-DEHYDROGENASE"/>
    <property type="match status" value="1"/>
</dbReference>
<comment type="caution">
    <text evidence="4">The sequence shown here is derived from an EMBL/GenBank/DDBJ whole genome shotgun (WGS) entry which is preliminary data.</text>
</comment>
<gene>
    <name evidence="4" type="ORF">I4Q42_14925</name>
</gene>
<dbReference type="Proteomes" id="UP000639859">
    <property type="component" value="Unassembled WGS sequence"/>
</dbReference>
<dbReference type="RefSeq" id="WP_198576880.1">
    <property type="nucleotide sequence ID" value="NZ_JADWOX010000010.1"/>
</dbReference>
<accession>A0ABS0SZB0</accession>
<dbReference type="PROSITE" id="PS00061">
    <property type="entry name" value="ADH_SHORT"/>
    <property type="match status" value="1"/>
</dbReference>
<feature type="domain" description="Ketoreductase" evidence="3">
    <location>
        <begin position="11"/>
        <end position="191"/>
    </location>
</feature>